<evidence type="ECO:0000259" key="2">
    <source>
        <dbReference type="PROSITE" id="PS50206"/>
    </source>
</evidence>
<dbReference type="RefSeq" id="WP_093286315.1">
    <property type="nucleotide sequence ID" value="NZ_FOFS01000009.1"/>
</dbReference>
<dbReference type="InterPro" id="IPR018490">
    <property type="entry name" value="cNMP-bd_dom_sf"/>
</dbReference>
<dbReference type="PROSITE" id="PS50042">
    <property type="entry name" value="CNMP_BINDING_3"/>
    <property type="match status" value="1"/>
</dbReference>
<dbReference type="STRING" id="489703.SAMN04488038_10915"/>
<dbReference type="SUPFAM" id="SSF52821">
    <property type="entry name" value="Rhodanese/Cell cycle control phosphatase"/>
    <property type="match status" value="1"/>
</dbReference>
<sequence>MSTSFSLTPEQLDRYVPLQCLDLDARRRLLQQSTLIEAPAGERLHLEAQEALYLLQGRVELVPAADQEALLIEAGDPLARHRLSPALHELRCASHCQLLSVDPELLDLLLSLMPDEDGLQLGNCEDGEPDWMAALLSLPSFQRVAPLQLQAMFLRMQAIHAEPGELIVREHEPGDYFYVIVSGRCTVSQLRDGYAQPLAELQAGSCFGEEALLADQPRNASVTMLSRGKLMRLAKSDFQELLRAPIEARIPAGQALLRVRAQAARLLDVRSAQEFAHDGIEGALNLPLTQLREHGSSLDAKQHWIVCCDTTRRSSVAVFLLAQRGLRAVLLDGGLPALRAQMR</sequence>
<organism evidence="3 4">
    <name type="scientific">Solimonas aquatica</name>
    <dbReference type="NCBI Taxonomy" id="489703"/>
    <lineage>
        <taxon>Bacteria</taxon>
        <taxon>Pseudomonadati</taxon>
        <taxon>Pseudomonadota</taxon>
        <taxon>Gammaproteobacteria</taxon>
        <taxon>Nevskiales</taxon>
        <taxon>Nevskiaceae</taxon>
        <taxon>Solimonas</taxon>
    </lineage>
</organism>
<reference evidence="3 4" key="1">
    <citation type="submission" date="2016-10" db="EMBL/GenBank/DDBJ databases">
        <authorList>
            <person name="de Groot N.N."/>
        </authorList>
    </citation>
    <scope>NUCLEOTIDE SEQUENCE [LARGE SCALE GENOMIC DNA]</scope>
    <source>
        <strain evidence="3 4">DSM 25927</strain>
    </source>
</reference>
<dbReference type="InterPro" id="IPR000595">
    <property type="entry name" value="cNMP-bd_dom"/>
</dbReference>
<dbReference type="PANTHER" id="PTHR23011">
    <property type="entry name" value="CYCLIC NUCLEOTIDE-BINDING DOMAIN CONTAINING PROTEIN"/>
    <property type="match status" value="1"/>
</dbReference>
<evidence type="ECO:0000313" key="3">
    <source>
        <dbReference type="EMBL" id="SEQ65385.1"/>
    </source>
</evidence>
<feature type="domain" description="Rhodanese" evidence="2">
    <location>
        <begin position="260"/>
        <end position="343"/>
    </location>
</feature>
<dbReference type="Gene3D" id="2.60.120.10">
    <property type="entry name" value="Jelly Rolls"/>
    <property type="match status" value="1"/>
</dbReference>
<dbReference type="Pfam" id="PF00027">
    <property type="entry name" value="cNMP_binding"/>
    <property type="match status" value="1"/>
</dbReference>
<feature type="domain" description="Cyclic nucleotide-binding" evidence="1">
    <location>
        <begin position="140"/>
        <end position="242"/>
    </location>
</feature>
<protein>
    <submittedName>
        <fullName evidence="3">Rhodanese-like domain-containing protein</fullName>
    </submittedName>
</protein>
<dbReference type="InterPro" id="IPR014710">
    <property type="entry name" value="RmlC-like_jellyroll"/>
</dbReference>
<name>A0A1H9HSV4_9GAMM</name>
<dbReference type="CDD" id="cd00038">
    <property type="entry name" value="CAP_ED"/>
    <property type="match status" value="1"/>
</dbReference>
<accession>A0A1H9HSV4</accession>
<gene>
    <name evidence="3" type="ORF">SAMN04488038_10915</name>
</gene>
<dbReference type="PROSITE" id="PS50206">
    <property type="entry name" value="RHODANESE_3"/>
    <property type="match status" value="1"/>
</dbReference>
<keyword evidence="4" id="KW-1185">Reference proteome</keyword>
<dbReference type="Gene3D" id="3.40.250.10">
    <property type="entry name" value="Rhodanese-like domain"/>
    <property type="match status" value="1"/>
</dbReference>
<dbReference type="InterPro" id="IPR001763">
    <property type="entry name" value="Rhodanese-like_dom"/>
</dbReference>
<dbReference type="CDD" id="cd00158">
    <property type="entry name" value="RHOD"/>
    <property type="match status" value="1"/>
</dbReference>
<dbReference type="InterPro" id="IPR036873">
    <property type="entry name" value="Rhodanese-like_dom_sf"/>
</dbReference>
<dbReference type="SMART" id="SM00100">
    <property type="entry name" value="cNMP"/>
    <property type="match status" value="1"/>
</dbReference>
<dbReference type="OrthoDB" id="9814704at2"/>
<evidence type="ECO:0000259" key="1">
    <source>
        <dbReference type="PROSITE" id="PS50042"/>
    </source>
</evidence>
<dbReference type="AlphaFoldDB" id="A0A1H9HSV4"/>
<dbReference type="PANTHER" id="PTHR23011:SF28">
    <property type="entry name" value="CYCLIC NUCLEOTIDE-BINDING DOMAIN CONTAINING PROTEIN"/>
    <property type="match status" value="1"/>
</dbReference>
<proteinExistence type="predicted"/>
<evidence type="ECO:0000313" key="4">
    <source>
        <dbReference type="Proteomes" id="UP000199233"/>
    </source>
</evidence>
<dbReference type="Proteomes" id="UP000199233">
    <property type="component" value="Unassembled WGS sequence"/>
</dbReference>
<dbReference type="Pfam" id="PF00581">
    <property type="entry name" value="Rhodanese"/>
    <property type="match status" value="1"/>
</dbReference>
<dbReference type="SUPFAM" id="SSF51206">
    <property type="entry name" value="cAMP-binding domain-like"/>
    <property type="match status" value="1"/>
</dbReference>
<dbReference type="SMART" id="SM00450">
    <property type="entry name" value="RHOD"/>
    <property type="match status" value="1"/>
</dbReference>
<dbReference type="EMBL" id="FOFS01000009">
    <property type="protein sequence ID" value="SEQ65385.1"/>
    <property type="molecule type" value="Genomic_DNA"/>
</dbReference>